<accession>A0A7K4BYF3</accession>
<evidence type="ECO:0000313" key="3">
    <source>
        <dbReference type="Proteomes" id="UP000526302"/>
    </source>
</evidence>
<keyword evidence="1" id="KW-1133">Transmembrane helix</keyword>
<reference evidence="2 3" key="1">
    <citation type="journal article" date="2020" name="Biotechnol. Biofuels">
        <title>New insights from the biogas microbiome by comprehensive genome-resolved metagenomics of nearly 1600 species originating from multiple anaerobic digesters.</title>
        <authorList>
            <person name="Campanaro S."/>
            <person name="Treu L."/>
            <person name="Rodriguez-R L.M."/>
            <person name="Kovalovszki A."/>
            <person name="Ziels R.M."/>
            <person name="Maus I."/>
            <person name="Zhu X."/>
            <person name="Kougias P.G."/>
            <person name="Basile A."/>
            <person name="Luo G."/>
            <person name="Schluter A."/>
            <person name="Konstantinidis K.T."/>
            <person name="Angelidaki I."/>
        </authorList>
    </citation>
    <scope>NUCLEOTIDE SEQUENCE [LARGE SCALE GENOMIC DNA]</scope>
    <source>
        <strain evidence="2">AS22ysBPME_79</strain>
    </source>
</reference>
<feature type="transmembrane region" description="Helical" evidence="1">
    <location>
        <begin position="72"/>
        <end position="94"/>
    </location>
</feature>
<evidence type="ECO:0000313" key="2">
    <source>
        <dbReference type="EMBL" id="NMA44294.1"/>
    </source>
</evidence>
<evidence type="ECO:0008006" key="4">
    <source>
        <dbReference type="Google" id="ProtNLM"/>
    </source>
</evidence>
<keyword evidence="1" id="KW-0472">Membrane</keyword>
<comment type="caution">
    <text evidence="2">The sequence shown here is derived from an EMBL/GenBank/DDBJ whole genome shotgun (WGS) entry which is preliminary data.</text>
</comment>
<feature type="transmembrane region" description="Helical" evidence="1">
    <location>
        <begin position="115"/>
        <end position="140"/>
    </location>
</feature>
<feature type="transmembrane region" description="Helical" evidence="1">
    <location>
        <begin position="202"/>
        <end position="227"/>
    </location>
</feature>
<dbReference type="AlphaFoldDB" id="A0A7K4BYF3"/>
<evidence type="ECO:0000256" key="1">
    <source>
        <dbReference type="SAM" id="Phobius"/>
    </source>
</evidence>
<gene>
    <name evidence="2" type="ORF">GX950_00570</name>
</gene>
<feature type="transmembrane region" description="Helical" evidence="1">
    <location>
        <begin position="152"/>
        <end position="181"/>
    </location>
</feature>
<name>A0A7K4BYF3_9ARCH</name>
<feature type="transmembrane region" description="Helical" evidence="1">
    <location>
        <begin position="239"/>
        <end position="261"/>
    </location>
</feature>
<dbReference type="EMBL" id="JAAZKV010000004">
    <property type="protein sequence ID" value="NMA44294.1"/>
    <property type="molecule type" value="Genomic_DNA"/>
</dbReference>
<organism evidence="2 3">
    <name type="scientific">Candidatus Iainarchaeum sp</name>
    <dbReference type="NCBI Taxonomy" id="3101447"/>
    <lineage>
        <taxon>Archaea</taxon>
        <taxon>Candidatus Iainarchaeota</taxon>
        <taxon>Candidatus Iainarchaeia</taxon>
        <taxon>Candidatus Iainarchaeales</taxon>
        <taxon>Candidatus Iainarchaeaceae</taxon>
        <taxon>Candidatus Iainarchaeum</taxon>
    </lineage>
</organism>
<keyword evidence="1" id="KW-0812">Transmembrane</keyword>
<dbReference type="Proteomes" id="UP000526302">
    <property type="component" value="Unassembled WGS sequence"/>
</dbReference>
<sequence>MILKALKDTTKKMITNPLTLLPLTALTIFGTFLSDTIFGINDRLISDLILNYEIFEESNLLFILITQYPIEIILNIIIAIIGLTIALIAVFSIVKSAKKSIIDAIDESIKNWKKAITLAFYAGLVFFLWIVGMFAIINILQFIETIIPLNGILMLIVFPIILFGGLALILTKTIFVIVTILETNLKRAIQESWSFTNKKFWNAFFFIIILMIITAIIGIIGEIIGFIITQNIGTSFEIIINYATEIIASTFFILAITYYYYAY</sequence>
<proteinExistence type="predicted"/>
<protein>
    <recommendedName>
        <fullName evidence="4">Glycerophosphoryl diester phosphodiesterase membrane domain-containing protein</fullName>
    </recommendedName>
</protein>